<evidence type="ECO:0000313" key="1">
    <source>
        <dbReference type="EMBL" id="TDE41653.1"/>
    </source>
</evidence>
<dbReference type="AlphaFoldDB" id="A0A4R5F2I1"/>
<name>A0A4R5F2I1_9ACTN</name>
<sequence>MERTVYQRWDEAQVAATTTVHDVIKAMRASSDVSYERGTAFERLMVKYLSILRGSKYINSMEG</sequence>
<keyword evidence="2" id="KW-1185">Reference proteome</keyword>
<protein>
    <submittedName>
        <fullName evidence="1">Uncharacterized protein</fullName>
    </submittedName>
</protein>
<comment type="caution">
    <text evidence="1">The sequence shown here is derived from an EMBL/GenBank/DDBJ whole genome shotgun (WGS) entry which is preliminary data.</text>
</comment>
<dbReference type="EMBL" id="SMLD01000093">
    <property type="protein sequence ID" value="TDE41653.1"/>
    <property type="molecule type" value="Genomic_DNA"/>
</dbReference>
<organism evidence="1 2">
    <name type="scientific">Nonomuraea mesophila</name>
    <dbReference type="NCBI Taxonomy" id="2530382"/>
    <lineage>
        <taxon>Bacteria</taxon>
        <taxon>Bacillati</taxon>
        <taxon>Actinomycetota</taxon>
        <taxon>Actinomycetes</taxon>
        <taxon>Streptosporangiales</taxon>
        <taxon>Streptosporangiaceae</taxon>
        <taxon>Nonomuraea</taxon>
    </lineage>
</organism>
<dbReference type="RefSeq" id="WP_132634807.1">
    <property type="nucleotide sequence ID" value="NZ_SMLD01000093.1"/>
</dbReference>
<accession>A0A4R5F2I1</accession>
<dbReference type="Proteomes" id="UP000295136">
    <property type="component" value="Unassembled WGS sequence"/>
</dbReference>
<reference evidence="1 2" key="1">
    <citation type="submission" date="2019-03" db="EMBL/GenBank/DDBJ databases">
        <title>Draft genome sequences of novel Actinobacteria.</title>
        <authorList>
            <person name="Sahin N."/>
            <person name="Ay H."/>
            <person name="Saygin H."/>
        </authorList>
    </citation>
    <scope>NUCLEOTIDE SEQUENCE [LARGE SCALE GENOMIC DNA]</scope>
    <source>
        <strain evidence="1 2">6K102</strain>
    </source>
</reference>
<proteinExistence type="predicted"/>
<evidence type="ECO:0000313" key="2">
    <source>
        <dbReference type="Proteomes" id="UP000295136"/>
    </source>
</evidence>
<gene>
    <name evidence="1" type="ORF">E1295_29370</name>
</gene>